<name>A0ABY9WSM2_9BACT</name>
<dbReference type="NCBIfam" id="TIGR01733">
    <property type="entry name" value="AA-adenyl-dom"/>
    <property type="match status" value="1"/>
</dbReference>
<dbReference type="InterPro" id="IPR023213">
    <property type="entry name" value="CAT-like_dom_sf"/>
</dbReference>
<dbReference type="SUPFAM" id="SSF52777">
    <property type="entry name" value="CoA-dependent acyltransferases"/>
    <property type="match status" value="2"/>
</dbReference>
<dbReference type="CDD" id="cd19531">
    <property type="entry name" value="LCL_NRPS-like"/>
    <property type="match status" value="1"/>
</dbReference>
<evidence type="ECO:0000256" key="2">
    <source>
        <dbReference type="ARBA" id="ARBA00022553"/>
    </source>
</evidence>
<evidence type="ECO:0000259" key="4">
    <source>
        <dbReference type="PROSITE" id="PS50075"/>
    </source>
</evidence>
<dbReference type="PANTHER" id="PTHR45527">
    <property type="entry name" value="NONRIBOSOMAL PEPTIDE SYNTHETASE"/>
    <property type="match status" value="1"/>
</dbReference>
<sequence length="1109" mass="123325">MASTPDDKRALLAQLLREKTQKAKQAPLSFAQERMWFLYQWNPASAAFNMPGAVRLSGDVDTEALRRSLQELARRHETLRTTFADQDGRLLQSVAPSLEIPLSLVDLRDIPEAQREHQARERITAEARQPFDLTRGPLLRAVLLRLAEREHVLLLCMHHIVSDGWSLGVLVRELAALYAAFVQGQPSPLQALPLQYAEFASWQREWLQGEVLETQLSWWRERLDPNAILELPTDRPRPTALSPHGARQTVMLPPALTQALKALGQREGKTLFVTLLAAFDVLLHRYTGQEDLVVGTPIAGRNRSELEGMIGLFINTLALRTSLSGQPTFRELMGRVHQTTVDAFAHQDLPFERLVDALKPERRLSHSPLFQVMFILQNAPMPPLQAPGLVMEFQQPETGTTKFDLTLIATELPEGLRIVAEYSTDLFEAGTLTRLLAHYQTLLTGIAAHPDQPISTLPILPEPERRTVLADWNGPATRYSRDVCLHQLIEAQVERTPDAVALTFEGQSLTYRELDSRANQLAWHLRSLGVGPESRVGLCLERSLEMVVALLATLKAGGAYVPLDPAYPQERLGWMLEDARPTVLLAQNHLLPRLPAQSTHVVCLDSGWADISLQPRNAPAPRATAQNLAYIIFTSGSTGRPKGAMNEHHAVVNRLLWMQDEYKLGAQDVVLQKTPFSFDVSVWEFFWPLMQGARLVLARPGGHQDPDYLASLIAQERVTTLHFVPSMLKVFLEEPNLETRCASLRRVVCSGEALPVEIQEQCLQRLPQAGLHNLYGPTEAAVDVTYYACKSGEALRSVSIGRPVANTQIRILDARLQPVPVGISGELYIGGVQVGRGYRARPNLTAERFIPDPFSAEPGARMYRTGDVARWLPDGNIEYLGRADFQVKVRGFRIELGEIETLLAQHPAVRQAVVIAREDRPGDKRLVAYVVASSEQASTAELRSFLQTRLPEHMVPSAFVALEKLPLSPNGKLDRRALPAPELGKSSADQPFEAPRTELEQLIAGIWKEVLQVEQVGVDDAFFALGGNSLLALQVHRRLKTALGTELALTQLFQYPTVRALAARLSKQDSTQDSAQTGRARAEARRAFTRRMGGARARTDSQDGDDSDV</sequence>
<dbReference type="Pfam" id="PF13193">
    <property type="entry name" value="AMP-binding_C"/>
    <property type="match status" value="1"/>
</dbReference>
<dbReference type="InterPro" id="IPR045851">
    <property type="entry name" value="AMP-bd_C_sf"/>
</dbReference>
<dbReference type="Pfam" id="PF00550">
    <property type="entry name" value="PP-binding"/>
    <property type="match status" value="1"/>
</dbReference>
<dbReference type="InterPro" id="IPR010071">
    <property type="entry name" value="AA_adenyl_dom"/>
</dbReference>
<organism evidence="5 6">
    <name type="scientific">Archangium minus</name>
    <dbReference type="NCBI Taxonomy" id="83450"/>
    <lineage>
        <taxon>Bacteria</taxon>
        <taxon>Pseudomonadati</taxon>
        <taxon>Myxococcota</taxon>
        <taxon>Myxococcia</taxon>
        <taxon>Myxococcales</taxon>
        <taxon>Cystobacterineae</taxon>
        <taxon>Archangiaceae</taxon>
        <taxon>Archangium</taxon>
    </lineage>
</organism>
<dbReference type="SMART" id="SM00823">
    <property type="entry name" value="PKS_PP"/>
    <property type="match status" value="1"/>
</dbReference>
<accession>A0ABY9WSM2</accession>
<feature type="region of interest" description="Disordered" evidence="3">
    <location>
        <begin position="1065"/>
        <end position="1109"/>
    </location>
</feature>
<dbReference type="InterPro" id="IPR036736">
    <property type="entry name" value="ACP-like_sf"/>
</dbReference>
<dbReference type="Gene3D" id="1.10.1200.10">
    <property type="entry name" value="ACP-like"/>
    <property type="match status" value="1"/>
</dbReference>
<gene>
    <name evidence="5" type="ORF">F0U60_22610</name>
</gene>
<dbReference type="SUPFAM" id="SSF56801">
    <property type="entry name" value="Acetyl-CoA synthetase-like"/>
    <property type="match status" value="1"/>
</dbReference>
<dbReference type="InterPro" id="IPR009081">
    <property type="entry name" value="PP-bd_ACP"/>
</dbReference>
<dbReference type="PROSITE" id="PS50075">
    <property type="entry name" value="CARRIER"/>
    <property type="match status" value="1"/>
</dbReference>
<dbReference type="Pfam" id="PF00668">
    <property type="entry name" value="Condensation"/>
    <property type="match status" value="1"/>
</dbReference>
<keyword evidence="1" id="KW-0596">Phosphopantetheine</keyword>
<keyword evidence="6" id="KW-1185">Reference proteome</keyword>
<dbReference type="Gene3D" id="3.30.559.10">
    <property type="entry name" value="Chloramphenicol acetyltransferase-like domain"/>
    <property type="match status" value="1"/>
</dbReference>
<evidence type="ECO:0000313" key="5">
    <source>
        <dbReference type="EMBL" id="WNG46593.1"/>
    </source>
</evidence>
<dbReference type="Gene3D" id="3.30.559.30">
    <property type="entry name" value="Nonribosomal peptide synthetase, condensation domain"/>
    <property type="match status" value="1"/>
</dbReference>
<dbReference type="Gene3D" id="3.40.50.980">
    <property type="match status" value="2"/>
</dbReference>
<evidence type="ECO:0000313" key="6">
    <source>
        <dbReference type="Proteomes" id="UP001611383"/>
    </source>
</evidence>
<reference evidence="5 6" key="1">
    <citation type="submission" date="2019-08" db="EMBL/GenBank/DDBJ databases">
        <title>Archangium and Cystobacter genomes.</title>
        <authorList>
            <person name="Chen I.-C.K."/>
            <person name="Wielgoss S."/>
        </authorList>
    </citation>
    <scope>NUCLEOTIDE SEQUENCE [LARGE SCALE GENOMIC DNA]</scope>
    <source>
        <strain evidence="5 6">Cbm 6</strain>
    </source>
</reference>
<dbReference type="InterPro" id="IPR020845">
    <property type="entry name" value="AMP-binding_CS"/>
</dbReference>
<dbReference type="PANTHER" id="PTHR45527:SF1">
    <property type="entry name" value="FATTY ACID SYNTHASE"/>
    <property type="match status" value="1"/>
</dbReference>
<dbReference type="EMBL" id="CP043494">
    <property type="protein sequence ID" value="WNG46593.1"/>
    <property type="molecule type" value="Genomic_DNA"/>
</dbReference>
<dbReference type="Pfam" id="PF00501">
    <property type="entry name" value="AMP-binding"/>
    <property type="match status" value="1"/>
</dbReference>
<dbReference type="Proteomes" id="UP001611383">
    <property type="component" value="Chromosome"/>
</dbReference>
<protein>
    <submittedName>
        <fullName evidence="5">Amino acid adenylation domain-containing protein</fullName>
    </submittedName>
</protein>
<dbReference type="Gene3D" id="2.30.38.10">
    <property type="entry name" value="Luciferase, Domain 3"/>
    <property type="match status" value="1"/>
</dbReference>
<keyword evidence="2" id="KW-0597">Phosphoprotein</keyword>
<evidence type="ECO:0000256" key="1">
    <source>
        <dbReference type="ARBA" id="ARBA00022450"/>
    </source>
</evidence>
<dbReference type="Gene3D" id="3.30.300.30">
    <property type="match status" value="1"/>
</dbReference>
<dbReference type="PROSITE" id="PS00455">
    <property type="entry name" value="AMP_BINDING"/>
    <property type="match status" value="1"/>
</dbReference>
<dbReference type="InterPro" id="IPR000873">
    <property type="entry name" value="AMP-dep_synth/lig_dom"/>
</dbReference>
<dbReference type="RefSeq" id="WP_395823138.1">
    <property type="nucleotide sequence ID" value="NZ_CP043494.1"/>
</dbReference>
<dbReference type="CDD" id="cd17646">
    <property type="entry name" value="A_NRPS_AB3403-like"/>
    <property type="match status" value="1"/>
</dbReference>
<proteinExistence type="predicted"/>
<dbReference type="InterPro" id="IPR001242">
    <property type="entry name" value="Condensation_dom"/>
</dbReference>
<feature type="compositionally biased region" description="Polar residues" evidence="3">
    <location>
        <begin position="1068"/>
        <end position="1077"/>
    </location>
</feature>
<dbReference type="InterPro" id="IPR025110">
    <property type="entry name" value="AMP-bd_C"/>
</dbReference>
<feature type="domain" description="Carrier" evidence="4">
    <location>
        <begin position="994"/>
        <end position="1069"/>
    </location>
</feature>
<evidence type="ECO:0000256" key="3">
    <source>
        <dbReference type="SAM" id="MobiDB-lite"/>
    </source>
</evidence>
<dbReference type="SUPFAM" id="SSF47336">
    <property type="entry name" value="ACP-like"/>
    <property type="match status" value="1"/>
</dbReference>
<dbReference type="InterPro" id="IPR020806">
    <property type="entry name" value="PKS_PP-bd"/>
</dbReference>